<evidence type="ECO:0000313" key="2">
    <source>
        <dbReference type="Proteomes" id="UP000519182"/>
    </source>
</evidence>
<dbReference type="InterPro" id="IPR029035">
    <property type="entry name" value="DHS-like_NAD/FAD-binding_dom"/>
</dbReference>
<dbReference type="SUPFAM" id="SSF52467">
    <property type="entry name" value="DHS-like NAD/FAD-binding domain"/>
    <property type="match status" value="1"/>
</dbReference>
<accession>A0A8S7XS07</accession>
<evidence type="ECO:0000313" key="1">
    <source>
        <dbReference type="EMBL" id="EFM1444259.1"/>
    </source>
</evidence>
<dbReference type="Pfam" id="PF13289">
    <property type="entry name" value="SIR2_2"/>
    <property type="match status" value="1"/>
</dbReference>
<organism evidence="1 2">
    <name type="scientific">Escherichia coli</name>
    <dbReference type="NCBI Taxonomy" id="562"/>
    <lineage>
        <taxon>Bacteria</taxon>
        <taxon>Pseudomonadati</taxon>
        <taxon>Pseudomonadota</taxon>
        <taxon>Gammaproteobacteria</taxon>
        <taxon>Enterobacterales</taxon>
        <taxon>Enterobacteriaceae</taxon>
        <taxon>Escherichia</taxon>
    </lineage>
</organism>
<proteinExistence type="predicted"/>
<protein>
    <recommendedName>
        <fullName evidence="3">SIR2-like domain-containing protein</fullName>
    </recommendedName>
</protein>
<sequence length="906" mass="105121">MDLFSKHIANILRANNEESLAVFIGAGVSKSSETKTIKMPSWSDLIDSLRSDLNIDGESDYLKIAQLYYLTFGEHLYYKKIKDFFPDNLPHSQIHDLIFKINPNAVITTNWDTLLESAINAKSYFYNVISSDKDLMKSYLGKKLIKMHGDFKNHNIVFKEDDYISYKYNFPLIENYVKSILSTHTVLFLGYSYNDIDLKQIIKWTQNHSSVRPPMYLVVFNDIPSQRKYLESHGITTIIINDEKYKPFNKDTYSNKLFTFLRSLNSFELSHNLNDIEIIDAVYSKVKSLQSLNAILADQVKRCFTNCGLLYIEDSGPKALLHFYNKEVTSSDNNFELREFYKTFLNILNSEEKVEKYRPQLQKLFIILKKASIYGIIIDEKREHALLTSEILPNGSSIKIDKEIDFNYTDINSTNQVSSIGRGTDKTKPYKLYQMKRFDEAFGIIEDALGEEIKQKDYANVLISLFNQNIILNRLKYDLSREKDIYSKVEENKIHDLYDNLPKNIKKTVSVIYDLVTFNYLLNLHYTVSSLHSKYNDNKKRNITLLIDGDLNKTEYLFENLLIFTLKNGCLIDAYKEFKDVIRKFIEIKIIKGLENNELKLTRLELYSCIRYIENKNLYFIFTTNDKTPTKLSVNSKDIDWLINTALQNLVKIYTSHPGAFNPVESEVINTLKILSLIDVSLEQDSDILTIVNDTLNASFHNISFYDALCDYIVYRYNFNKENSSKNGIGSIINSIIDKLISKNLGGYERIAIVNRGLSNLFSVAQLLEITFEDKDKIEELLTVIATYPSAERARAAETILYDLFRITNRDIKDRIATFIKDTPTTDFNEEKKIKYDLFLVAAGISDLDANLPHKIEKLIEKYKKYSFDSEAITLRDQLNFVVKTKNLNEFSIALTKLEEIINNYK</sequence>
<dbReference type="RefSeq" id="WP_096932021.1">
    <property type="nucleotide sequence ID" value="NZ_CAJGFH010000019.1"/>
</dbReference>
<name>A0A8S7XS07_ECOLX</name>
<dbReference type="AlphaFoldDB" id="A0A8S7XS07"/>
<evidence type="ECO:0008006" key="3">
    <source>
        <dbReference type="Google" id="ProtNLM"/>
    </source>
</evidence>
<reference evidence="1 2" key="1">
    <citation type="submission" date="2020-04" db="EMBL/GenBank/DDBJ databases">
        <authorList>
            <consortium name="GenomeTrakr network: Whole genome sequencing for foodborne pathogen traceback"/>
        </authorList>
    </citation>
    <scope>NUCLEOTIDE SEQUENCE [LARGE SCALE GENOMIC DNA]</scope>
    <source>
        <strain evidence="1 2">PSU-2464</strain>
    </source>
</reference>
<dbReference type="Proteomes" id="UP000519182">
    <property type="component" value="Unassembled WGS sequence"/>
</dbReference>
<comment type="caution">
    <text evidence="1">The sequence shown here is derived from an EMBL/GenBank/DDBJ whole genome shotgun (WGS) entry which is preliminary data.</text>
</comment>
<gene>
    <name evidence="1" type="ORF">HEP34_000534</name>
</gene>
<dbReference type="EMBL" id="AATJYL010000003">
    <property type="protein sequence ID" value="EFM1444259.1"/>
    <property type="molecule type" value="Genomic_DNA"/>
</dbReference>
<dbReference type="Gene3D" id="3.40.50.1220">
    <property type="entry name" value="TPP-binding domain"/>
    <property type="match status" value="1"/>
</dbReference>